<accession>A0A080LTJ4</accession>
<dbReference type="EMBL" id="JDVG02000484">
    <property type="protein sequence ID" value="KFB71837.1"/>
    <property type="molecule type" value="Genomic_DNA"/>
</dbReference>
<comment type="caution">
    <text evidence="1">The sequence shown here is derived from an EMBL/GenBank/DDBJ whole genome shotgun (WGS) entry which is preliminary data.</text>
</comment>
<evidence type="ECO:0000313" key="1">
    <source>
        <dbReference type="EMBL" id="KFB71837.1"/>
    </source>
</evidence>
<organism evidence="1 2">
    <name type="scientific">Candidatus Accumulibacter phosphatis</name>
    <dbReference type="NCBI Taxonomy" id="327160"/>
    <lineage>
        <taxon>Bacteria</taxon>
        <taxon>Pseudomonadati</taxon>
        <taxon>Pseudomonadota</taxon>
        <taxon>Betaproteobacteria</taxon>
        <taxon>Candidatus Accumulibacter</taxon>
    </lineage>
</organism>
<dbReference type="AlphaFoldDB" id="A0A080LTJ4"/>
<evidence type="ECO:0000313" key="2">
    <source>
        <dbReference type="Proteomes" id="UP000020077"/>
    </source>
</evidence>
<proteinExistence type="predicted"/>
<dbReference type="Proteomes" id="UP000020077">
    <property type="component" value="Unassembled WGS sequence"/>
</dbReference>
<name>A0A080LTJ4_9PROT</name>
<gene>
    <name evidence="1" type="ORF">AW09_003017</name>
</gene>
<protein>
    <submittedName>
        <fullName evidence="1">Uncharacterized protein</fullName>
    </submittedName>
</protein>
<sequence>MRLRVVVDDHAGIQQVGGVEERLDPAHQVGGLPAPFHLDKRSHVAARPVLGLERTVVLVDDKFADVVHEAGVTLHLRRIREILGKHEMQIAFERMPEDDSFAVAVLA</sequence>
<reference evidence="1 2" key="1">
    <citation type="submission" date="2014-02" db="EMBL/GenBank/DDBJ databases">
        <title>Expanding our view of genomic diversity in Candidatus Accumulibacter clades.</title>
        <authorList>
            <person name="Skennerton C.T."/>
            <person name="Barr J.J."/>
            <person name="Slater F.R."/>
            <person name="Bond P.L."/>
            <person name="Tyson G.W."/>
        </authorList>
    </citation>
    <scope>NUCLEOTIDE SEQUENCE [LARGE SCALE GENOMIC DNA]</scope>
    <source>
        <strain evidence="2">BA-91</strain>
    </source>
</reference>